<reference evidence="3" key="1">
    <citation type="submission" date="2021-11" db="EMBL/GenBank/DDBJ databases">
        <authorList>
            <consortium name="Genoscope - CEA"/>
            <person name="William W."/>
        </authorList>
    </citation>
    <scope>NUCLEOTIDE SEQUENCE</scope>
</reference>
<dbReference type="InterPro" id="IPR036910">
    <property type="entry name" value="HMG_box_dom_sf"/>
</dbReference>
<feature type="DNA-binding region" description="HMG box" evidence="1">
    <location>
        <begin position="484"/>
        <end position="554"/>
    </location>
</feature>
<sequence>MAAAVPQRQTPLKKWISDGCVCVNTASGGNDDVNAVPVAFVGLELLALCRRGGQTPAWDEPSVAPEEVFFSVRRSAFVAVTAPSTLRGWVRPDGENYAEGRDFFVVSALVGRRRLTASEILRKKTTGALRYESMVFMSPGLLGAVVFADRRRRRRAGAAATSPAEWKELDAQAVALCRPRWSGETRLVPETLIALSAYDGPPRPARGSAFRAARDLLARRVPKRIDTKLSIDQTDELVVTAAILEALAGREEPDADLLRTLKPGFADVGIELGDVRQFGDLRLTARNAVYVHVVSAVRNLLRAPRLSRPIRASERIVDWMRALSKAPILAPAVPKPANNARPLEAALKIVAAMLAAKNGPTAAAETAQRQEAHLRGGGHDAAADFIRAPSTNQASKECELVAAASMAVLKRLLKDRDVTITSDAGSQTIAGVAHHFHAFRMLAVVPTEAAPAWRLSAWAKRAAAAQERDSRRLAPGLFVPGDAPPGDLSGYNAYVRATAGSAHQAVADGPDKFGEASRSVGERWKALGPIGQRPYDDEARDENVDRLKARADYAHASVLWGASQGALPEARALMAQPYRPGLPQTVTAGGLFASAFPIDKGTIAAHFAAAGKSWDELDPTARQASEDAASDRNRDLAAATARATLVPQRLADLGADRDAWAAIAARAGVPALPTAEAVRAEPRSLPDALNESLMRLNSM</sequence>
<evidence type="ECO:0000259" key="2">
    <source>
        <dbReference type="PROSITE" id="PS50118"/>
    </source>
</evidence>
<protein>
    <recommendedName>
        <fullName evidence="2">HMG box domain-containing protein</fullName>
    </recommendedName>
</protein>
<name>A0A8J2WZC1_9STRA</name>
<feature type="domain" description="HMG box" evidence="2">
    <location>
        <begin position="484"/>
        <end position="554"/>
    </location>
</feature>
<evidence type="ECO:0000256" key="1">
    <source>
        <dbReference type="PROSITE-ProRule" id="PRU00267"/>
    </source>
</evidence>
<dbReference type="Proteomes" id="UP000789595">
    <property type="component" value="Unassembled WGS sequence"/>
</dbReference>
<accession>A0A8J2WZC1</accession>
<evidence type="ECO:0000313" key="4">
    <source>
        <dbReference type="Proteomes" id="UP000789595"/>
    </source>
</evidence>
<dbReference type="PROSITE" id="PS50118">
    <property type="entry name" value="HMG_BOX_2"/>
    <property type="match status" value="1"/>
</dbReference>
<evidence type="ECO:0000313" key="3">
    <source>
        <dbReference type="EMBL" id="CAH0374497.1"/>
    </source>
</evidence>
<keyword evidence="4" id="KW-1185">Reference proteome</keyword>
<dbReference type="InterPro" id="IPR009071">
    <property type="entry name" value="HMG_box_dom"/>
</dbReference>
<dbReference type="SUPFAM" id="SSF47095">
    <property type="entry name" value="HMG-box"/>
    <property type="match status" value="1"/>
</dbReference>
<dbReference type="Gene3D" id="1.10.30.10">
    <property type="entry name" value="High mobility group box domain"/>
    <property type="match status" value="1"/>
</dbReference>
<proteinExistence type="predicted"/>
<dbReference type="GO" id="GO:0003677">
    <property type="term" value="F:DNA binding"/>
    <property type="evidence" value="ECO:0007669"/>
    <property type="project" value="UniProtKB-UniRule"/>
</dbReference>
<keyword evidence="1" id="KW-0238">DNA-binding</keyword>
<organism evidence="3 4">
    <name type="scientific">Pelagomonas calceolata</name>
    <dbReference type="NCBI Taxonomy" id="35677"/>
    <lineage>
        <taxon>Eukaryota</taxon>
        <taxon>Sar</taxon>
        <taxon>Stramenopiles</taxon>
        <taxon>Ochrophyta</taxon>
        <taxon>Pelagophyceae</taxon>
        <taxon>Pelagomonadales</taxon>
        <taxon>Pelagomonadaceae</taxon>
        <taxon>Pelagomonas</taxon>
    </lineage>
</organism>
<dbReference type="GO" id="GO:0005634">
    <property type="term" value="C:nucleus"/>
    <property type="evidence" value="ECO:0007669"/>
    <property type="project" value="UniProtKB-UniRule"/>
</dbReference>
<keyword evidence="1" id="KW-0539">Nucleus</keyword>
<dbReference type="EMBL" id="CAKKNE010000004">
    <property type="protein sequence ID" value="CAH0374497.1"/>
    <property type="molecule type" value="Genomic_DNA"/>
</dbReference>
<gene>
    <name evidence="3" type="ORF">PECAL_4P17820</name>
</gene>
<comment type="caution">
    <text evidence="3">The sequence shown here is derived from an EMBL/GenBank/DDBJ whole genome shotgun (WGS) entry which is preliminary data.</text>
</comment>
<dbReference type="AlphaFoldDB" id="A0A8J2WZC1"/>